<reference evidence="2" key="1">
    <citation type="submission" date="2015-11" db="EMBL/GenBank/DDBJ databases">
        <authorList>
            <person name="Varghese N."/>
        </authorList>
    </citation>
    <scope>NUCLEOTIDE SEQUENCE [LARGE SCALE GENOMIC DNA]</scope>
    <source>
        <strain evidence="2">DSM 45899</strain>
    </source>
</reference>
<organism evidence="1 2">
    <name type="scientific">Parafrankia irregularis</name>
    <dbReference type="NCBI Taxonomy" id="795642"/>
    <lineage>
        <taxon>Bacteria</taxon>
        <taxon>Bacillati</taxon>
        <taxon>Actinomycetota</taxon>
        <taxon>Actinomycetes</taxon>
        <taxon>Frankiales</taxon>
        <taxon>Frankiaceae</taxon>
        <taxon>Parafrankia</taxon>
    </lineage>
</organism>
<evidence type="ECO:0000313" key="1">
    <source>
        <dbReference type="EMBL" id="CUU54940.1"/>
    </source>
</evidence>
<dbReference type="GO" id="GO:0003824">
    <property type="term" value="F:catalytic activity"/>
    <property type="evidence" value="ECO:0007669"/>
    <property type="project" value="InterPro"/>
</dbReference>
<evidence type="ECO:0000313" key="2">
    <source>
        <dbReference type="Proteomes" id="UP000198802"/>
    </source>
</evidence>
<dbReference type="Proteomes" id="UP000198802">
    <property type="component" value="Unassembled WGS sequence"/>
</dbReference>
<sequence>MADAPVLDLAEAVDRVAAAAEAARALPFDFVLTARSENFLYGRPDLADPSAGQMVGAMGDWVLSRAPAGRRAYQARRRRAGS</sequence>
<gene>
    <name evidence="1" type="ORF">Ga0074812_10417</name>
</gene>
<keyword evidence="2" id="KW-1185">Reference proteome</keyword>
<name>A0A0S4QJE1_9ACTN</name>
<dbReference type="InterPro" id="IPR015813">
    <property type="entry name" value="Pyrv/PenolPyrv_kinase-like_dom"/>
</dbReference>
<dbReference type="EMBL" id="FAOZ01000004">
    <property type="protein sequence ID" value="CUU54940.1"/>
    <property type="molecule type" value="Genomic_DNA"/>
</dbReference>
<proteinExistence type="predicted"/>
<dbReference type="SUPFAM" id="SSF51621">
    <property type="entry name" value="Phosphoenolpyruvate/pyruvate domain"/>
    <property type="match status" value="1"/>
</dbReference>
<accession>A0A0S4QJE1</accession>
<dbReference type="AlphaFoldDB" id="A0A0S4QJE1"/>
<protein>
    <submittedName>
        <fullName evidence="1">Uncharacterized protein</fullName>
    </submittedName>
</protein>